<feature type="transmembrane region" description="Helical" evidence="1">
    <location>
        <begin position="84"/>
        <end position="109"/>
    </location>
</feature>
<feature type="transmembrane region" description="Helical" evidence="1">
    <location>
        <begin position="43"/>
        <end position="64"/>
    </location>
</feature>
<reference evidence="3" key="1">
    <citation type="submission" date="2025-08" db="UniProtKB">
        <authorList>
            <consortium name="RefSeq"/>
        </authorList>
    </citation>
    <scope>IDENTIFICATION</scope>
</reference>
<keyword evidence="1" id="KW-0472">Membrane</keyword>
<organism evidence="2 3">
    <name type="scientific">Erinaceus europaeus</name>
    <name type="common">Western European hedgehog</name>
    <dbReference type="NCBI Taxonomy" id="9365"/>
    <lineage>
        <taxon>Eukaryota</taxon>
        <taxon>Metazoa</taxon>
        <taxon>Chordata</taxon>
        <taxon>Craniata</taxon>
        <taxon>Vertebrata</taxon>
        <taxon>Euteleostomi</taxon>
        <taxon>Mammalia</taxon>
        <taxon>Eutheria</taxon>
        <taxon>Laurasiatheria</taxon>
        <taxon>Eulipotyphla</taxon>
        <taxon>Erinaceidae</taxon>
        <taxon>Erinaceinae</taxon>
        <taxon>Erinaceus</taxon>
    </lineage>
</organism>
<dbReference type="GeneID" id="132535286"/>
<evidence type="ECO:0000313" key="3">
    <source>
        <dbReference type="RefSeq" id="XP_060036473.1"/>
    </source>
</evidence>
<dbReference type="PANTHER" id="PTHR22776:SF10">
    <property type="entry name" value="CKLF-LIKE MARVEL TRANSMEMBRANE DOMAIN-CONTAINING PROTEIN 8"/>
    <property type="match status" value="1"/>
</dbReference>
<keyword evidence="1" id="KW-1133">Transmembrane helix</keyword>
<accession>A0ABM3WIT3</accession>
<gene>
    <name evidence="3" type="primary">CMTM8</name>
</gene>
<dbReference type="RefSeq" id="XP_060036473.1">
    <property type="nucleotide sequence ID" value="XM_060180490.1"/>
</dbReference>
<sequence length="115" mass="12859">MEETQRARSHTVTTTASSFAENFSTSSSSFAYDREFLRTPPGLLIVAEIGLYFNSSAFILYLSAAIVDATSVFPEKESHNYNSWAASSFFAFLVTICYAGNTYFSFIAWKSRTIQ</sequence>
<dbReference type="InterPro" id="IPR050578">
    <property type="entry name" value="MARVEL-CKLF_proteins"/>
</dbReference>
<evidence type="ECO:0000313" key="2">
    <source>
        <dbReference type="Proteomes" id="UP001652624"/>
    </source>
</evidence>
<evidence type="ECO:0000256" key="1">
    <source>
        <dbReference type="SAM" id="Phobius"/>
    </source>
</evidence>
<keyword evidence="2" id="KW-1185">Reference proteome</keyword>
<proteinExistence type="predicted"/>
<dbReference type="PANTHER" id="PTHR22776">
    <property type="entry name" value="MARVEL-CONTAINING POTENTIAL LIPID RAFT-ASSOCIATED PROTEIN"/>
    <property type="match status" value="1"/>
</dbReference>
<name>A0ABM3WIT3_ERIEU</name>
<dbReference type="Proteomes" id="UP001652624">
    <property type="component" value="Chromosome 21"/>
</dbReference>
<protein>
    <submittedName>
        <fullName evidence="3">CKLF-like MARVEL transmembrane domain-containing protein 8 isoform X2</fullName>
    </submittedName>
</protein>
<keyword evidence="1" id="KW-0812">Transmembrane</keyword>